<accession>A0A318TXA5</accession>
<dbReference type="AlphaFoldDB" id="A0A318TXA5"/>
<keyword evidence="3" id="KW-1185">Reference proteome</keyword>
<evidence type="ECO:0008006" key="4">
    <source>
        <dbReference type="Google" id="ProtNLM"/>
    </source>
</evidence>
<gene>
    <name evidence="2" type="ORF">C8J30_10930</name>
</gene>
<evidence type="ECO:0000313" key="3">
    <source>
        <dbReference type="Proteomes" id="UP000247727"/>
    </source>
</evidence>
<name>A0A318TXA5_9RHOB</name>
<dbReference type="EMBL" id="QJTK01000009">
    <property type="protein sequence ID" value="PYF09284.1"/>
    <property type="molecule type" value="Genomic_DNA"/>
</dbReference>
<comment type="caution">
    <text evidence="2">The sequence shown here is derived from an EMBL/GenBank/DDBJ whole genome shotgun (WGS) entry which is preliminary data.</text>
</comment>
<dbReference type="OrthoDB" id="7875143at2"/>
<evidence type="ECO:0000313" key="2">
    <source>
        <dbReference type="EMBL" id="PYF09284.1"/>
    </source>
</evidence>
<organism evidence="2 3">
    <name type="scientific">Rhodobacter viridis</name>
    <dbReference type="NCBI Taxonomy" id="1054202"/>
    <lineage>
        <taxon>Bacteria</taxon>
        <taxon>Pseudomonadati</taxon>
        <taxon>Pseudomonadota</taxon>
        <taxon>Alphaproteobacteria</taxon>
        <taxon>Rhodobacterales</taxon>
        <taxon>Rhodobacter group</taxon>
        <taxon>Rhodobacter</taxon>
    </lineage>
</organism>
<proteinExistence type="predicted"/>
<evidence type="ECO:0000256" key="1">
    <source>
        <dbReference type="SAM" id="SignalP"/>
    </source>
</evidence>
<reference evidence="2 3" key="1">
    <citation type="submission" date="2018-06" db="EMBL/GenBank/DDBJ databases">
        <title>Genomic Encyclopedia of Type Strains, Phase III (KMG-III): the genomes of soil and plant-associated and newly described type strains.</title>
        <authorList>
            <person name="Whitman W."/>
        </authorList>
    </citation>
    <scope>NUCLEOTIDE SEQUENCE [LARGE SCALE GENOMIC DNA]</scope>
    <source>
        <strain evidence="2 3">JA737</strain>
    </source>
</reference>
<dbReference type="RefSeq" id="WP_110806089.1">
    <property type="nucleotide sequence ID" value="NZ_QJTK01000009.1"/>
</dbReference>
<dbReference type="Proteomes" id="UP000247727">
    <property type="component" value="Unassembled WGS sequence"/>
</dbReference>
<sequence>MRNELVFAGLALVLAAGAANATGVTPGHLQLANQLGVEAGASSAGELAQIADARRDNDQSTVAWLLAHGNSRASAETSVGKAQIAAQLGVDASDFTAAELTQIADAKRDGNLHGVRFILKHENRNDYYFPQPAVGHDK</sequence>
<protein>
    <recommendedName>
        <fullName evidence="4">DUF4148 domain-containing protein</fullName>
    </recommendedName>
</protein>
<feature type="chain" id="PRO_5016331076" description="DUF4148 domain-containing protein" evidence="1">
    <location>
        <begin position="22"/>
        <end position="138"/>
    </location>
</feature>
<feature type="signal peptide" evidence="1">
    <location>
        <begin position="1"/>
        <end position="21"/>
    </location>
</feature>
<keyword evidence="1" id="KW-0732">Signal</keyword>